<sequence>MKKIINILSFALLLGGCSGFLEEYSQDLAKIQSYEDLDEILLGEGYLPYARITSQGVIENEYFQCVHYMSDELSKYIPIHEYDPAGLQEKMFGWHTWQQVVGLKFEGGQHVEENRDWKQAYISINACNSILTEIGKQVAESDREKLEIVRIKGESAFLRALYYFQLVNLYGKPYCADNLSSPGVPLKLSQIVEDKDYTCATVEEVYSQILKDLKLAEECLSQTAKKNFPYRADIAAVYLLKSRVFLYMQNWKDALAYAQKTLNVNGNLLDLKSFSGEEVLEESSPEIIFSMGGYVLAYSIQTFRGMSNNIWKNCPGYVISDDLVKAFDDEGKNDLRTRFYISKDTVGYKGDRLSIPYTEAWTFRKVLGWVTSPRNLSDNFLFRTAEAYLNGAEAAALAGEETEARSLLKTLRDHRLLVSRPITESGQALVDLIRLERQRELCLDGHRWFDLRRYTVREKYPYTKTIMHTYTKYKYDSRVFAYVPLETWSYELKENDPAYTLALPKEVLDFQPSLGSNSRPVRQGSVYTAPATPEVTPPNSSLESNPIYKEGFLFGGGKCFSLNGQGSPEAFYDQCPYEPYSNNYNLWCKGVKDGWEDALKYLGGYM</sequence>
<name>A0A413IHQ3_9BACT</name>
<dbReference type="SUPFAM" id="SSF48452">
    <property type="entry name" value="TPR-like"/>
    <property type="match status" value="1"/>
</dbReference>
<dbReference type="Pfam" id="PF07980">
    <property type="entry name" value="SusD_RagB"/>
    <property type="match status" value="1"/>
</dbReference>
<evidence type="ECO:0000313" key="8">
    <source>
        <dbReference type="EMBL" id="QRO49918.1"/>
    </source>
</evidence>
<dbReference type="Proteomes" id="UP000286063">
    <property type="component" value="Unassembled WGS sequence"/>
</dbReference>
<evidence type="ECO:0000313" key="10">
    <source>
        <dbReference type="Proteomes" id="UP000286063"/>
    </source>
</evidence>
<feature type="domain" description="SusD-like N-terminal" evidence="7">
    <location>
        <begin position="88"/>
        <end position="246"/>
    </location>
</feature>
<keyword evidence="11" id="KW-1185">Reference proteome</keyword>
<evidence type="ECO:0000256" key="1">
    <source>
        <dbReference type="ARBA" id="ARBA00004442"/>
    </source>
</evidence>
<evidence type="ECO:0000259" key="7">
    <source>
        <dbReference type="Pfam" id="PF14322"/>
    </source>
</evidence>
<dbReference type="OrthoDB" id="5694214at2"/>
<organism evidence="9 10">
    <name type="scientific">Butyricimonas virosa</name>
    <dbReference type="NCBI Taxonomy" id="544645"/>
    <lineage>
        <taxon>Bacteria</taxon>
        <taxon>Pseudomonadati</taxon>
        <taxon>Bacteroidota</taxon>
        <taxon>Bacteroidia</taxon>
        <taxon>Bacteroidales</taxon>
        <taxon>Odoribacteraceae</taxon>
        <taxon>Butyricimonas</taxon>
    </lineage>
</organism>
<accession>A0A413IHQ3</accession>
<evidence type="ECO:0000313" key="11">
    <source>
        <dbReference type="Proteomes" id="UP000654720"/>
    </source>
</evidence>
<dbReference type="GeneID" id="93097333"/>
<reference evidence="9 10" key="1">
    <citation type="submission" date="2018-08" db="EMBL/GenBank/DDBJ databases">
        <title>A genome reference for cultivated species of the human gut microbiota.</title>
        <authorList>
            <person name="Zou Y."/>
            <person name="Xue W."/>
            <person name="Luo G."/>
        </authorList>
    </citation>
    <scope>NUCLEOTIDE SEQUENCE [LARGE SCALE GENOMIC DNA]</scope>
    <source>
        <strain evidence="9 10">OF02-7</strain>
    </source>
</reference>
<dbReference type="InterPro" id="IPR012944">
    <property type="entry name" value="SusD_RagB_dom"/>
</dbReference>
<dbReference type="EMBL" id="QSCR01000060">
    <property type="protein sequence ID" value="RGY11056.1"/>
    <property type="molecule type" value="Genomic_DNA"/>
</dbReference>
<dbReference type="InterPro" id="IPR011990">
    <property type="entry name" value="TPR-like_helical_dom_sf"/>
</dbReference>
<evidence type="ECO:0000256" key="2">
    <source>
        <dbReference type="ARBA" id="ARBA00006275"/>
    </source>
</evidence>
<comment type="similarity">
    <text evidence="2">Belongs to the SusD family.</text>
</comment>
<comment type="subcellular location">
    <subcellularLocation>
        <location evidence="1">Cell outer membrane</location>
    </subcellularLocation>
</comment>
<keyword evidence="5" id="KW-0998">Cell outer membrane</keyword>
<evidence type="ECO:0000256" key="3">
    <source>
        <dbReference type="ARBA" id="ARBA00022729"/>
    </source>
</evidence>
<proteinExistence type="inferred from homology"/>
<evidence type="ECO:0000256" key="5">
    <source>
        <dbReference type="ARBA" id="ARBA00023237"/>
    </source>
</evidence>
<dbReference type="Pfam" id="PF14322">
    <property type="entry name" value="SusD-like_3"/>
    <property type="match status" value="1"/>
</dbReference>
<dbReference type="EMBL" id="CP069450">
    <property type="protein sequence ID" value="QRO49918.1"/>
    <property type="molecule type" value="Genomic_DNA"/>
</dbReference>
<feature type="domain" description="RagB/SusD" evidence="6">
    <location>
        <begin position="372"/>
        <end position="515"/>
    </location>
</feature>
<evidence type="ECO:0000256" key="4">
    <source>
        <dbReference type="ARBA" id="ARBA00023136"/>
    </source>
</evidence>
<gene>
    <name evidence="9" type="ORF">DXA50_19770</name>
    <name evidence="8" type="ORF">I6J59_18945</name>
</gene>
<dbReference type="Gene3D" id="1.25.40.390">
    <property type="match status" value="1"/>
</dbReference>
<evidence type="ECO:0000313" key="9">
    <source>
        <dbReference type="EMBL" id="RGY11056.1"/>
    </source>
</evidence>
<evidence type="ECO:0000259" key="6">
    <source>
        <dbReference type="Pfam" id="PF07980"/>
    </source>
</evidence>
<dbReference type="GO" id="GO:0009279">
    <property type="term" value="C:cell outer membrane"/>
    <property type="evidence" value="ECO:0007669"/>
    <property type="project" value="UniProtKB-SubCell"/>
</dbReference>
<keyword evidence="4" id="KW-0472">Membrane</keyword>
<dbReference type="AlphaFoldDB" id="A0A413IHQ3"/>
<dbReference type="PROSITE" id="PS51257">
    <property type="entry name" value="PROKAR_LIPOPROTEIN"/>
    <property type="match status" value="1"/>
</dbReference>
<reference evidence="8 11" key="2">
    <citation type="submission" date="2021-02" db="EMBL/GenBank/DDBJ databases">
        <title>FDA dAtabase for Regulatory Grade micrObial Sequences (FDA-ARGOS): Supporting development and validation of Infectious Disease Dx tests.</title>
        <authorList>
            <person name="Carlson P."/>
            <person name="Fischbach M."/>
            <person name="Hastie J."/>
            <person name="Bilen M."/>
            <person name="Cheng A."/>
            <person name="Tallon L."/>
            <person name="Sadzewicz L."/>
            <person name="Zhao X."/>
            <person name="Boylan J."/>
            <person name="Ott S."/>
            <person name="Bowen H."/>
            <person name="Vavikolanu K."/>
            <person name="Mehta A."/>
            <person name="Aluvathingal J."/>
            <person name="Nadendla S."/>
            <person name="Yan Y."/>
            <person name="Sichtig H."/>
        </authorList>
    </citation>
    <scope>NUCLEOTIDE SEQUENCE [LARGE SCALE GENOMIC DNA]</scope>
    <source>
        <strain evidence="8 11">FDAARGOS_1229</strain>
    </source>
</reference>
<dbReference type="RefSeq" id="WP_027202313.1">
    <property type="nucleotide sequence ID" value="NZ_CAJKXH010000060.1"/>
</dbReference>
<protein>
    <submittedName>
        <fullName evidence="9">RagB/SusD family nutrient uptake outer membrane protein</fullName>
    </submittedName>
</protein>
<dbReference type="Proteomes" id="UP000654720">
    <property type="component" value="Chromosome"/>
</dbReference>
<keyword evidence="3" id="KW-0732">Signal</keyword>
<dbReference type="InterPro" id="IPR033985">
    <property type="entry name" value="SusD-like_N"/>
</dbReference>